<evidence type="ECO:0000256" key="1">
    <source>
        <dbReference type="ARBA" id="ARBA00004251"/>
    </source>
</evidence>
<dbReference type="FunFam" id="2.60.40.60:FF:000039">
    <property type="entry name" value="FAT atypical cadherin 3"/>
    <property type="match status" value="1"/>
</dbReference>
<feature type="domain" description="Cadherin" evidence="17">
    <location>
        <begin position="585"/>
        <end position="690"/>
    </location>
</feature>
<evidence type="ECO:0000259" key="17">
    <source>
        <dbReference type="PROSITE" id="PS50268"/>
    </source>
</evidence>
<dbReference type="Gene3D" id="2.60.40.60">
    <property type="entry name" value="Cadherins"/>
    <property type="match status" value="14"/>
</dbReference>
<dbReference type="GO" id="GO:0005886">
    <property type="term" value="C:plasma membrane"/>
    <property type="evidence" value="ECO:0007669"/>
    <property type="project" value="UniProtKB-SubCell"/>
</dbReference>
<keyword evidence="4 15" id="KW-0812">Transmembrane</keyword>
<dbReference type="FunFam" id="2.60.40.60:FF:000098">
    <property type="entry name" value="cadherin-23 isoform X1"/>
    <property type="match status" value="1"/>
</dbReference>
<keyword evidence="12" id="KW-0325">Glycoprotein</keyword>
<dbReference type="PROSITE" id="PS50268">
    <property type="entry name" value="CADHERIN_2"/>
    <property type="match status" value="14"/>
</dbReference>
<dbReference type="FunFam" id="2.60.40.60:FF:000266">
    <property type="entry name" value="Cadherin 23"/>
    <property type="match status" value="1"/>
</dbReference>
<evidence type="ECO:0000256" key="15">
    <source>
        <dbReference type="SAM" id="Phobius"/>
    </source>
</evidence>
<dbReference type="FunFam" id="2.60.40.60:FF:000118">
    <property type="entry name" value="protocadherin Fat 4"/>
    <property type="match status" value="1"/>
</dbReference>
<dbReference type="GO" id="GO:0030154">
    <property type="term" value="P:cell differentiation"/>
    <property type="evidence" value="ECO:0007669"/>
    <property type="project" value="UniProtKB-ARBA"/>
</dbReference>
<keyword evidence="3" id="KW-0245">EGF-like domain</keyword>
<dbReference type="GO" id="GO:0007156">
    <property type="term" value="P:homophilic cell adhesion via plasma membrane adhesion molecules"/>
    <property type="evidence" value="ECO:0007669"/>
    <property type="project" value="InterPro"/>
</dbReference>
<feature type="domain" description="Cadherin" evidence="17">
    <location>
        <begin position="1146"/>
        <end position="1254"/>
    </location>
</feature>
<keyword evidence="5 16" id="KW-0732">Signal</keyword>
<dbReference type="InterPro" id="IPR002126">
    <property type="entry name" value="Cadherin-like_dom"/>
</dbReference>
<evidence type="ECO:0000256" key="16">
    <source>
        <dbReference type="SAM" id="SignalP"/>
    </source>
</evidence>
<keyword evidence="2" id="KW-1003">Cell membrane</keyword>
<dbReference type="PROSITE" id="PS00232">
    <property type="entry name" value="CADHERIN_1"/>
    <property type="match status" value="4"/>
</dbReference>
<evidence type="ECO:0000256" key="2">
    <source>
        <dbReference type="ARBA" id="ARBA00022475"/>
    </source>
</evidence>
<feature type="domain" description="Cadherin" evidence="17">
    <location>
        <begin position="36"/>
        <end position="130"/>
    </location>
</feature>
<feature type="domain" description="Cadherin" evidence="17">
    <location>
        <begin position="1487"/>
        <end position="1610"/>
    </location>
</feature>
<feature type="domain" description="Cadherin" evidence="17">
    <location>
        <begin position="245"/>
        <end position="361"/>
    </location>
</feature>
<feature type="domain" description="Cadherin" evidence="17">
    <location>
        <begin position="930"/>
        <end position="1032"/>
    </location>
</feature>
<dbReference type="EMBL" id="GEDC01024649">
    <property type="protein sequence ID" value="JAS12649.1"/>
    <property type="molecule type" value="Transcribed_RNA"/>
</dbReference>
<feature type="domain" description="Cadherin" evidence="17">
    <location>
        <begin position="362"/>
        <end position="482"/>
    </location>
</feature>
<protein>
    <recommendedName>
        <fullName evidence="17">Cadherin domain-containing protein</fullName>
    </recommendedName>
</protein>
<evidence type="ECO:0000256" key="12">
    <source>
        <dbReference type="ARBA" id="ARBA00023180"/>
    </source>
</evidence>
<evidence type="ECO:0000313" key="18">
    <source>
        <dbReference type="EMBL" id="JAS12649.1"/>
    </source>
</evidence>
<keyword evidence="9 15" id="KW-1133">Transmembrane helix</keyword>
<evidence type="ECO:0000256" key="13">
    <source>
        <dbReference type="ARBA" id="ARBA00059331"/>
    </source>
</evidence>
<evidence type="ECO:0000256" key="11">
    <source>
        <dbReference type="ARBA" id="ARBA00023157"/>
    </source>
</evidence>
<comment type="function">
    <text evidence="13">Cadherins are calcium-dependent cell adhesion proteins. They preferentially interact with themselves in a homophilic manner in connecting cells.</text>
</comment>
<dbReference type="SUPFAM" id="SSF49313">
    <property type="entry name" value="Cadherin-like"/>
    <property type="match status" value="14"/>
</dbReference>
<feature type="domain" description="Cadherin" evidence="17">
    <location>
        <begin position="483"/>
        <end position="584"/>
    </location>
</feature>
<feature type="domain" description="Cadherin" evidence="17">
    <location>
        <begin position="799"/>
        <end position="922"/>
    </location>
</feature>
<keyword evidence="10 15" id="KW-0472">Membrane</keyword>
<feature type="domain" description="Cadherin" evidence="17">
    <location>
        <begin position="1265"/>
        <end position="1364"/>
    </location>
</feature>
<dbReference type="GO" id="GO:0048731">
    <property type="term" value="P:system development"/>
    <property type="evidence" value="ECO:0007669"/>
    <property type="project" value="UniProtKB-ARBA"/>
</dbReference>
<reference evidence="18" key="1">
    <citation type="submission" date="2015-12" db="EMBL/GenBank/DDBJ databases">
        <title>De novo transcriptome assembly of four potential Pierce s Disease insect vectors from Arizona vineyards.</title>
        <authorList>
            <person name="Tassone E.E."/>
        </authorList>
    </citation>
    <scope>NUCLEOTIDE SEQUENCE</scope>
</reference>
<evidence type="ECO:0000256" key="14">
    <source>
        <dbReference type="PROSITE-ProRule" id="PRU00043"/>
    </source>
</evidence>
<keyword evidence="6" id="KW-0677">Repeat</keyword>
<dbReference type="PANTHER" id="PTHR24026:SF133">
    <property type="entry name" value="CADHERIN-RELATED FAMILY MEMBER 2"/>
    <property type="match status" value="1"/>
</dbReference>
<keyword evidence="11" id="KW-1015">Disulfide bond</keyword>
<evidence type="ECO:0000256" key="3">
    <source>
        <dbReference type="ARBA" id="ARBA00022536"/>
    </source>
</evidence>
<evidence type="ECO:0000256" key="6">
    <source>
        <dbReference type="ARBA" id="ARBA00022737"/>
    </source>
</evidence>
<comment type="subcellular location">
    <subcellularLocation>
        <location evidence="1">Cell membrane</location>
        <topology evidence="1">Single-pass type I membrane protein</topology>
    </subcellularLocation>
</comment>
<name>A0A1B6CGW9_9HEMI</name>
<feature type="signal peptide" evidence="16">
    <location>
        <begin position="1"/>
        <end position="19"/>
    </location>
</feature>
<dbReference type="FunFam" id="2.60.40.60:FF:000015">
    <property type="entry name" value="FAT atypical cadherin 1"/>
    <property type="match status" value="1"/>
</dbReference>
<evidence type="ECO:0000256" key="10">
    <source>
        <dbReference type="ARBA" id="ARBA00023136"/>
    </source>
</evidence>
<dbReference type="GO" id="GO:0001736">
    <property type="term" value="P:establishment of planar polarity"/>
    <property type="evidence" value="ECO:0007669"/>
    <property type="project" value="UniProtKB-ARBA"/>
</dbReference>
<evidence type="ECO:0000256" key="7">
    <source>
        <dbReference type="ARBA" id="ARBA00022837"/>
    </source>
</evidence>
<sequence length="1733" mass="190250">MLGCALFLLATLWLSIAWAQVNRAPQFLPGGDMARFSLPEDTPVGAPVYKLIGSDPEGSAVHYSISGEHFTVNRKSGVVSLLKKLDRESIDLLEVIISITDESVGGVEPNTVSLRREIPVLDVNDNPPVFFGRPYSFAVSESTKIGTVLYSNISVSDKDGGLNSELTISCVSLDPCKFFEISTEKVGEGQYMGVISLAKLLDYETQSEYSLVIQANDGNIRNTLNATANVIIDVRDVQDQAPIFQNAPYSATLQENTPPGYSVSFVRAQDGDLGEPRPVTLSLEGDDLHYFTINQNSSGQGTIVTSYVPIDRENPVILKNGGVYTFFVKATELINNELPGDFSYEQVTVVITDEDDLKPVFNQKLFRINVSEDISVGTPLPGLNMVVSDGDVGDNSNFTLSVKSEDSRVLQWFSVEPTSAQGQTPVVIRVNDNTELDFDDGLRQATFTVVAHIQNKNGEQVEASTSEVRVTIQDANDNSPKFDRPEYSYTIQEDLIPGSLIAKLSASDKDSGVYGIITYSLRGFGTDKFGTDLYKGNLYLIEKVDYEKQRAYSLTLEAKDGGGRIASVNILVHLSDVNDNPPIFELSEYRRTVREGATTFQPQFFVRAIDADKGGNTHITYRIISTNSDVITVDSQTGEIKMVVPVSSSHTSRGQYELTIRAADDGVPPLNGDVHVFVRVGVPGNQRPVFRGAPYNVTIAENSLPNMEVVTVRATDPDGPDSLVEYRIATGADNFYIGNRSGVISISNAAILDPDITSMRQYEVTVLAVDSGSPIRETAQTTVIVNIADINNKPPTFSLNDNYIRHISERTPIGKTVLVVHATDLDLDAVIEYSLVDPIEAVDKTGATLKSSSIYDYKHAFRINSTSGAVIVNSTLDHQAAAVIILTVQAEDKKAKDNIMSQVAKVEVTLYIQAYNELNPKFITASWSPTDPTIRINVLEEKPVGSSLVQLMAVDSSTNLPISYFTSITSLPTGLALHTDGNIELTHRLDYEYLENKTLSFRVQAVSDDNQRKSEALVLIMVKDINDHTPTFLEQSYRGTVLESATNGTEVIKVLATDGDIAKSPEGFGDIKYSLTGENAHLFDIDSNSGEIKVSGSGFIDREKQPILRLIVTASDMPLGGPSQRKTSVPVIIEVIDVNDNAPVFSANQYTAVVLENVPHFTSVVNLTAGDKDTGPGGEVTYEIVNEGEAGGLFLLSSKTGELKTAKALTGKGRTEPYSLTVRAQDNGEPSLFTDVPLKVFVGDVVTNDGVPSFLHPTLDEMAYISENSSIGSPVFRVVATDPDDSNSPEGQLRYSFLQDVSDSLAFKIDPETGLITILQTLDREKKDRYTLILVAQDSGSVPQKATRELHVLVTDIDDHKPYFKRSLDEAPFEMEVNEELNIGSEVGTVQAYDLDIGENANIGYLIIYGNEDGMFKLNRTEDNKAVLTIGNRMDRETASEYIITVKCFKLSSLPQSLRKPYNRQDTSELQIKIKILDIDDNLPQFMDNNITIGVRVNVPVDTLLLTVSATDMDIDAEPISYYLDSVTFSNPTHMVMPKYFSLDNTTGDLRTATSMSPYSNGHFTLTVVAKNSPNYTQATIKVFIVRERGLLRFVFSRPPADVRQSIPDFRKDIEKALGIPASLNIYDTQFHAKQDGSLDFSSTSSCFQLFGERGLDLREMEALLRPGDNPDIDKVYASYNVQAVQRCAEQIGKAEITWVQLCVLGIACFIGFASLISGCVLCFSYNRWQRLR</sequence>
<keyword evidence="8" id="KW-0130">Cell adhesion</keyword>
<feature type="transmembrane region" description="Helical" evidence="15">
    <location>
        <begin position="1699"/>
        <end position="1724"/>
    </location>
</feature>
<dbReference type="InterPro" id="IPR015919">
    <property type="entry name" value="Cadherin-like_sf"/>
</dbReference>
<dbReference type="CDD" id="cd11304">
    <property type="entry name" value="Cadherin_repeat"/>
    <property type="match status" value="14"/>
</dbReference>
<dbReference type="GO" id="GO:0048513">
    <property type="term" value="P:animal organ development"/>
    <property type="evidence" value="ECO:0007669"/>
    <property type="project" value="UniProtKB-ARBA"/>
</dbReference>
<feature type="domain" description="Cadherin" evidence="17">
    <location>
        <begin position="1369"/>
        <end position="1486"/>
    </location>
</feature>
<organism evidence="18">
    <name type="scientific">Clastoptera arizonana</name>
    <name type="common">Arizona spittle bug</name>
    <dbReference type="NCBI Taxonomy" id="38151"/>
    <lineage>
        <taxon>Eukaryota</taxon>
        <taxon>Metazoa</taxon>
        <taxon>Ecdysozoa</taxon>
        <taxon>Arthropoda</taxon>
        <taxon>Hexapoda</taxon>
        <taxon>Insecta</taxon>
        <taxon>Pterygota</taxon>
        <taxon>Neoptera</taxon>
        <taxon>Paraneoptera</taxon>
        <taxon>Hemiptera</taxon>
        <taxon>Auchenorrhyncha</taxon>
        <taxon>Cercopoidea</taxon>
        <taxon>Clastopteridae</taxon>
        <taxon>Clastoptera</taxon>
    </lineage>
</organism>
<dbReference type="GO" id="GO:0005509">
    <property type="term" value="F:calcium ion binding"/>
    <property type="evidence" value="ECO:0007669"/>
    <property type="project" value="UniProtKB-UniRule"/>
</dbReference>
<feature type="domain" description="Cadherin" evidence="17">
    <location>
        <begin position="131"/>
        <end position="244"/>
    </location>
</feature>
<feature type="domain" description="Cadherin" evidence="17">
    <location>
        <begin position="691"/>
        <end position="797"/>
    </location>
</feature>
<evidence type="ECO:0000256" key="5">
    <source>
        <dbReference type="ARBA" id="ARBA00022729"/>
    </source>
</evidence>
<dbReference type="FunFam" id="2.60.40.60:FF:000296">
    <property type="entry name" value="Cadherin 74A, isoform A"/>
    <property type="match status" value="1"/>
</dbReference>
<feature type="domain" description="Cadherin" evidence="17">
    <location>
        <begin position="1033"/>
        <end position="1145"/>
    </location>
</feature>
<evidence type="ECO:0000256" key="4">
    <source>
        <dbReference type="ARBA" id="ARBA00022692"/>
    </source>
</evidence>
<dbReference type="GO" id="GO:0048589">
    <property type="term" value="P:developmental growth"/>
    <property type="evidence" value="ECO:0007669"/>
    <property type="project" value="UniProtKB-ARBA"/>
</dbReference>
<feature type="chain" id="PRO_5008580373" description="Cadherin domain-containing protein" evidence="16">
    <location>
        <begin position="20"/>
        <end position="1733"/>
    </location>
</feature>
<dbReference type="GO" id="GO:0007163">
    <property type="term" value="P:establishment or maintenance of cell polarity"/>
    <property type="evidence" value="ECO:0007669"/>
    <property type="project" value="UniProtKB-ARBA"/>
</dbReference>
<evidence type="ECO:0000256" key="9">
    <source>
        <dbReference type="ARBA" id="ARBA00022989"/>
    </source>
</evidence>
<dbReference type="PANTHER" id="PTHR24026">
    <property type="entry name" value="FAT ATYPICAL CADHERIN-RELATED"/>
    <property type="match status" value="1"/>
</dbReference>
<proteinExistence type="predicted"/>
<dbReference type="FunFam" id="2.60.40.60:FF:000092">
    <property type="entry name" value="Protocadherin 8"/>
    <property type="match status" value="1"/>
</dbReference>
<dbReference type="SMART" id="SM00112">
    <property type="entry name" value="CA"/>
    <property type="match status" value="14"/>
</dbReference>
<dbReference type="Pfam" id="PF00028">
    <property type="entry name" value="Cadherin"/>
    <property type="match status" value="10"/>
</dbReference>
<evidence type="ECO:0000256" key="8">
    <source>
        <dbReference type="ARBA" id="ARBA00022889"/>
    </source>
</evidence>
<keyword evidence="7 14" id="KW-0106">Calcium</keyword>
<dbReference type="PRINTS" id="PR00205">
    <property type="entry name" value="CADHERIN"/>
</dbReference>
<dbReference type="InterPro" id="IPR020894">
    <property type="entry name" value="Cadherin_CS"/>
</dbReference>
<gene>
    <name evidence="18" type="ORF">g.7051</name>
</gene>
<accession>A0A1B6CGW9</accession>